<proteinExistence type="predicted"/>
<sequence length="194" mass="22157">MGISGKQDELIHVEEAKKAGIQIIKRFSGGGTVVVDHNTVFATLIMQAEAVPGLECYPRPVMKWSEGFYKNVFGPHGAFSLREHDYTFGEQKFGGNAQAITKQRWLHHTSFLWDFDRDNMALLKHPSRVPEYRKERDHLAFICRLRDFMPKEAVMEGIERALDAAGFATEEVTLEEASRVTELEHIRNTHTIDL</sequence>
<dbReference type="EMBL" id="CAXHTA020000002">
    <property type="protein sequence ID" value="CAL5219198.1"/>
    <property type="molecule type" value="Genomic_DNA"/>
</dbReference>
<name>A0ABP1FH01_9CHLO</name>
<dbReference type="SUPFAM" id="SSF55681">
    <property type="entry name" value="Class II aaRS and biotin synthetases"/>
    <property type="match status" value="1"/>
</dbReference>
<accession>A0ABP1FH01</accession>
<evidence type="ECO:0000259" key="1">
    <source>
        <dbReference type="PROSITE" id="PS51733"/>
    </source>
</evidence>
<dbReference type="PANTHER" id="PTHR43506:SF1">
    <property type="entry name" value="BPL_LPL CATALYTIC DOMAIN-CONTAINING PROTEIN"/>
    <property type="match status" value="1"/>
</dbReference>
<dbReference type="Proteomes" id="UP001497392">
    <property type="component" value="Unassembled WGS sequence"/>
</dbReference>
<feature type="domain" description="BPL/LPL catalytic" evidence="1">
    <location>
        <begin position="1"/>
        <end position="170"/>
    </location>
</feature>
<organism evidence="2 3">
    <name type="scientific">Coccomyxa viridis</name>
    <dbReference type="NCBI Taxonomy" id="1274662"/>
    <lineage>
        <taxon>Eukaryota</taxon>
        <taxon>Viridiplantae</taxon>
        <taxon>Chlorophyta</taxon>
        <taxon>core chlorophytes</taxon>
        <taxon>Trebouxiophyceae</taxon>
        <taxon>Trebouxiophyceae incertae sedis</taxon>
        <taxon>Coccomyxaceae</taxon>
        <taxon>Coccomyxa</taxon>
    </lineage>
</organism>
<evidence type="ECO:0000313" key="3">
    <source>
        <dbReference type="Proteomes" id="UP001497392"/>
    </source>
</evidence>
<keyword evidence="3" id="KW-1185">Reference proteome</keyword>
<dbReference type="PANTHER" id="PTHR43506">
    <property type="entry name" value="BIOTIN/LIPOATE A/B PROTEIN LIGASE FAMILY"/>
    <property type="match status" value="1"/>
</dbReference>
<gene>
    <name evidence="2" type="primary">g987</name>
    <name evidence="2" type="ORF">VP750_LOCUS857</name>
</gene>
<comment type="caution">
    <text evidence="2">The sequence shown here is derived from an EMBL/GenBank/DDBJ whole genome shotgun (WGS) entry which is preliminary data.</text>
</comment>
<dbReference type="Gene3D" id="3.30.930.10">
    <property type="entry name" value="Bira Bifunctional Protein, Domain 2"/>
    <property type="match status" value="1"/>
</dbReference>
<protein>
    <submittedName>
        <fullName evidence="2">G987 protein</fullName>
    </submittedName>
</protein>
<dbReference type="InterPro" id="IPR053264">
    <property type="entry name" value="Lipoate-ligase_2_inactive"/>
</dbReference>
<reference evidence="2 3" key="1">
    <citation type="submission" date="2024-06" db="EMBL/GenBank/DDBJ databases">
        <authorList>
            <person name="Kraege A."/>
            <person name="Thomma B."/>
        </authorList>
    </citation>
    <scope>NUCLEOTIDE SEQUENCE [LARGE SCALE GENOMIC DNA]</scope>
</reference>
<dbReference type="InterPro" id="IPR045864">
    <property type="entry name" value="aa-tRNA-synth_II/BPL/LPL"/>
</dbReference>
<evidence type="ECO:0000313" key="2">
    <source>
        <dbReference type="EMBL" id="CAL5219198.1"/>
    </source>
</evidence>
<dbReference type="PROSITE" id="PS51733">
    <property type="entry name" value="BPL_LPL_CATALYTIC"/>
    <property type="match status" value="1"/>
</dbReference>
<dbReference type="InterPro" id="IPR004143">
    <property type="entry name" value="BPL_LPL_catalytic"/>
</dbReference>
<dbReference type="Pfam" id="PF21948">
    <property type="entry name" value="LplA-B_cat"/>
    <property type="match status" value="1"/>
</dbReference>